<dbReference type="Proteomes" id="UP000238916">
    <property type="component" value="Unassembled WGS sequence"/>
</dbReference>
<keyword evidence="1" id="KW-0472">Membrane</keyword>
<gene>
    <name evidence="2" type="ORF">SBF1_7630005</name>
</gene>
<proteinExistence type="predicted"/>
<organism evidence="2 3">
    <name type="scientific">Candidatus Desulfosporosinus infrequens</name>
    <dbReference type="NCBI Taxonomy" id="2043169"/>
    <lineage>
        <taxon>Bacteria</taxon>
        <taxon>Bacillati</taxon>
        <taxon>Bacillota</taxon>
        <taxon>Clostridia</taxon>
        <taxon>Eubacteriales</taxon>
        <taxon>Desulfitobacteriaceae</taxon>
        <taxon>Desulfosporosinus</taxon>
    </lineage>
</organism>
<evidence type="ECO:0000313" key="2">
    <source>
        <dbReference type="EMBL" id="SPF54496.1"/>
    </source>
</evidence>
<feature type="transmembrane region" description="Helical" evidence="1">
    <location>
        <begin position="15"/>
        <end position="32"/>
    </location>
</feature>
<keyword evidence="1" id="KW-1133">Transmembrane helix</keyword>
<dbReference type="AlphaFoldDB" id="A0A2U3LRN8"/>
<reference evidence="3" key="1">
    <citation type="submission" date="2018-02" db="EMBL/GenBank/DDBJ databases">
        <authorList>
            <person name="Hausmann B."/>
        </authorList>
    </citation>
    <scope>NUCLEOTIDE SEQUENCE [LARGE SCALE GENOMIC DNA]</scope>
    <source>
        <strain evidence="3">Peat soil MAG SbF1</strain>
    </source>
</reference>
<dbReference type="EMBL" id="OMOF01000738">
    <property type="protein sequence ID" value="SPF54496.1"/>
    <property type="molecule type" value="Genomic_DNA"/>
</dbReference>
<protein>
    <submittedName>
        <fullName evidence="2">Uncharacterized protein</fullName>
    </submittedName>
</protein>
<keyword evidence="1" id="KW-0812">Transmembrane</keyword>
<name>A0A2U3LRN8_9FIRM</name>
<evidence type="ECO:0000313" key="3">
    <source>
        <dbReference type="Proteomes" id="UP000238916"/>
    </source>
</evidence>
<evidence type="ECO:0000256" key="1">
    <source>
        <dbReference type="SAM" id="Phobius"/>
    </source>
</evidence>
<accession>A0A2U3LRN8</accession>
<sequence length="40" mass="4799">MVKGLLLKYHAKERFRRVVMGAFYFLSILGSFKRHKMIIL</sequence>